<reference evidence="1 2" key="1">
    <citation type="submission" date="2014-04" db="EMBL/GenBank/DDBJ databases">
        <authorList>
            <person name="Bishop-Lilly K.A."/>
            <person name="Broomall S.M."/>
            <person name="Chain P.S."/>
            <person name="Chertkov O."/>
            <person name="Coyne S.R."/>
            <person name="Daligault H.E."/>
            <person name="Davenport K.W."/>
            <person name="Erkkila T."/>
            <person name="Frey K.G."/>
            <person name="Gibbons H.S."/>
            <person name="Gu W."/>
            <person name="Jaissle J."/>
            <person name="Johnson S.L."/>
            <person name="Koroleva G.I."/>
            <person name="Ladner J.T."/>
            <person name="Lo C.-C."/>
            <person name="Minogue T.D."/>
            <person name="Munk C."/>
            <person name="Palacios G.F."/>
            <person name="Redden C.L."/>
            <person name="Rosenzweig C.N."/>
            <person name="Scholz M.B."/>
            <person name="Teshima H."/>
            <person name="Xu Y."/>
        </authorList>
    </citation>
    <scope>NUCLEOTIDE SEQUENCE [LARGE SCALE GENOMIC DNA]</scope>
    <source>
        <strain evidence="1 2">8244</strain>
    </source>
</reference>
<accession>A0A090Y6C8</accession>
<dbReference type="InterPro" id="IPR022555">
    <property type="entry name" value="DUF2577"/>
</dbReference>
<dbReference type="STRING" id="44252.DJ90_1375"/>
<organism evidence="1 2">
    <name type="scientific">Paenibacillus macerans</name>
    <name type="common">Bacillus macerans</name>
    <dbReference type="NCBI Taxonomy" id="44252"/>
    <lineage>
        <taxon>Bacteria</taxon>
        <taxon>Bacillati</taxon>
        <taxon>Bacillota</taxon>
        <taxon>Bacilli</taxon>
        <taxon>Bacillales</taxon>
        <taxon>Paenibacillaceae</taxon>
        <taxon>Paenibacillus</taxon>
    </lineage>
</organism>
<evidence type="ECO:0000313" key="1">
    <source>
        <dbReference type="EMBL" id="KFM94308.1"/>
    </source>
</evidence>
<dbReference type="AlphaFoldDB" id="A0A090Y6C8"/>
<sequence>MADLLGTLKKAATDAVHAGNPVAVLFGEISKVNPLEVIVDQRFTLTADFLYVTERLTRYEIDLKHNHTFDGGVTRDALPEKIDLQHNHTFDGGIAGDALPDKLDLKHNHAYNGGMTGDALPEKIVIREGLQAGDAVLLLRVQGGQKYVVWDRVVSGS</sequence>
<keyword evidence="2" id="KW-1185">Reference proteome</keyword>
<dbReference type="HOGENOM" id="CLU_141610_0_0_9"/>
<dbReference type="OrthoDB" id="95576at2"/>
<comment type="caution">
    <text evidence="1">The sequence shown here is derived from an EMBL/GenBank/DDBJ whole genome shotgun (WGS) entry which is preliminary data.</text>
</comment>
<evidence type="ECO:0008006" key="3">
    <source>
        <dbReference type="Google" id="ProtNLM"/>
    </source>
</evidence>
<proteinExistence type="predicted"/>
<name>A0A090Y6C8_PAEMA</name>
<evidence type="ECO:0000313" key="2">
    <source>
        <dbReference type="Proteomes" id="UP000029278"/>
    </source>
</evidence>
<dbReference type="Pfam" id="PF10844">
    <property type="entry name" value="DUF2577"/>
    <property type="match status" value="1"/>
</dbReference>
<dbReference type="PATRIC" id="fig|44252.3.peg.5657"/>
<gene>
    <name evidence="1" type="ORF">DJ90_1375</name>
</gene>
<dbReference type="EMBL" id="JMQA01000047">
    <property type="protein sequence ID" value="KFM94308.1"/>
    <property type="molecule type" value="Genomic_DNA"/>
</dbReference>
<dbReference type="Proteomes" id="UP000029278">
    <property type="component" value="Unassembled WGS sequence"/>
</dbReference>
<protein>
    <recommendedName>
        <fullName evidence="3">DUF2577 domain-containing protein</fullName>
    </recommendedName>
</protein>
<dbReference type="RefSeq" id="WP_036618719.1">
    <property type="nucleotide sequence ID" value="NZ_JAKOBR010000009.1"/>
</dbReference>
<dbReference type="GeneID" id="77010747"/>